<accession>A0A6G0WX35</accession>
<comment type="caution">
    <text evidence="1">The sequence shown here is derived from an EMBL/GenBank/DDBJ whole genome shotgun (WGS) entry which is preliminary data.</text>
</comment>
<proteinExistence type="predicted"/>
<name>A0A6G0WX35_9STRA</name>
<dbReference type="AlphaFoldDB" id="A0A6G0WX35"/>
<reference evidence="1 2" key="1">
    <citation type="submission" date="2019-07" db="EMBL/GenBank/DDBJ databases">
        <title>Genomics analysis of Aphanomyces spp. identifies a new class of oomycete effector associated with host adaptation.</title>
        <authorList>
            <person name="Gaulin E."/>
        </authorList>
    </citation>
    <scope>NUCLEOTIDE SEQUENCE [LARGE SCALE GENOMIC DNA]</scope>
    <source>
        <strain evidence="1 2">ATCC 201684</strain>
    </source>
</reference>
<dbReference type="EMBL" id="VJMJ01000137">
    <property type="protein sequence ID" value="KAF0732045.1"/>
    <property type="molecule type" value="Genomic_DNA"/>
</dbReference>
<evidence type="ECO:0000313" key="2">
    <source>
        <dbReference type="Proteomes" id="UP000481153"/>
    </source>
</evidence>
<dbReference type="PANTHER" id="PTHR40430:SF1">
    <property type="entry name" value="T. BRUCEI SPP.-SPECIFIC PROTEIN"/>
    <property type="match status" value="1"/>
</dbReference>
<dbReference type="VEuPathDB" id="FungiDB:AeMF1_015194"/>
<organism evidence="1 2">
    <name type="scientific">Aphanomyces euteiches</name>
    <dbReference type="NCBI Taxonomy" id="100861"/>
    <lineage>
        <taxon>Eukaryota</taxon>
        <taxon>Sar</taxon>
        <taxon>Stramenopiles</taxon>
        <taxon>Oomycota</taxon>
        <taxon>Saprolegniomycetes</taxon>
        <taxon>Saprolegniales</taxon>
        <taxon>Verrucalvaceae</taxon>
        <taxon>Aphanomyces</taxon>
    </lineage>
</organism>
<dbReference type="PANTHER" id="PTHR40430">
    <property type="entry name" value="T. BRUCEI SPP.-SPECIFIC PROTEIN"/>
    <property type="match status" value="1"/>
</dbReference>
<evidence type="ECO:0000313" key="1">
    <source>
        <dbReference type="EMBL" id="KAF0732045.1"/>
    </source>
</evidence>
<sequence>MNQADVGDDGDLPIPHYMLPNFSSILPEYANAEAEHIKSAFSTGNYTSILKMPSKLAPNAVSQARQDAMDDNRRNIVPRGPPKLITKNGVFNQFEYTSSRYSLADELLRAERLESEAKRLEIGGKDFICSSGARKLKYEDGFEDKDYIYPHMPVHHYDAVDTAVREKWIQDKKILYGPFVPSGTTKVVGAAPTRKMLPDILKELNETIMNDWEDAKVVIAPTEDGNIAVRFDVDTVGGVEHAVAAYMNVLCNNHRITTKYSLQKVVEDWNTKPGDNGLYFVFRPPWIRNPLPESFMDLYDKGDKEDT</sequence>
<protein>
    <submittedName>
        <fullName evidence="1">Uncharacterized protein</fullName>
    </submittedName>
</protein>
<gene>
    <name evidence="1" type="ORF">Ae201684_010698</name>
</gene>
<dbReference type="Proteomes" id="UP000481153">
    <property type="component" value="Unassembled WGS sequence"/>
</dbReference>
<keyword evidence="2" id="KW-1185">Reference proteome</keyword>